<keyword evidence="1" id="KW-0472">Membrane</keyword>
<keyword evidence="1" id="KW-0812">Transmembrane</keyword>
<evidence type="ECO:0000313" key="3">
    <source>
        <dbReference type="Proteomes" id="UP001328107"/>
    </source>
</evidence>
<accession>A0AAN4Z6S4</accession>
<keyword evidence="1" id="KW-1133">Transmembrane helix</keyword>
<organism evidence="2 3">
    <name type="scientific">Pristionchus mayeri</name>
    <dbReference type="NCBI Taxonomy" id="1317129"/>
    <lineage>
        <taxon>Eukaryota</taxon>
        <taxon>Metazoa</taxon>
        <taxon>Ecdysozoa</taxon>
        <taxon>Nematoda</taxon>
        <taxon>Chromadorea</taxon>
        <taxon>Rhabditida</taxon>
        <taxon>Rhabditina</taxon>
        <taxon>Diplogasteromorpha</taxon>
        <taxon>Diplogasteroidea</taxon>
        <taxon>Neodiplogasteridae</taxon>
        <taxon>Pristionchus</taxon>
    </lineage>
</organism>
<evidence type="ECO:0000256" key="1">
    <source>
        <dbReference type="SAM" id="Phobius"/>
    </source>
</evidence>
<evidence type="ECO:0000313" key="2">
    <source>
        <dbReference type="EMBL" id="GMR35572.1"/>
    </source>
</evidence>
<keyword evidence="3" id="KW-1185">Reference proteome</keyword>
<reference evidence="3" key="1">
    <citation type="submission" date="2022-10" db="EMBL/GenBank/DDBJ databases">
        <title>Genome assembly of Pristionchus species.</title>
        <authorList>
            <person name="Yoshida K."/>
            <person name="Sommer R.J."/>
        </authorList>
    </citation>
    <scope>NUCLEOTIDE SEQUENCE [LARGE SCALE GENOMIC DNA]</scope>
    <source>
        <strain evidence="3">RS5460</strain>
    </source>
</reference>
<dbReference type="Proteomes" id="UP001328107">
    <property type="component" value="Unassembled WGS sequence"/>
</dbReference>
<dbReference type="EMBL" id="BTRK01000002">
    <property type="protein sequence ID" value="GMR35572.1"/>
    <property type="molecule type" value="Genomic_DNA"/>
</dbReference>
<sequence>QSFTDMIFNPCTPLFGLIILFVNAFNIILNKLDFSKKTSPGSFREKLSMRMIAKGVYSVVHCMNPCSTPPSDTLPSRVLLSVYL</sequence>
<feature type="non-terminal residue" evidence="2">
    <location>
        <position position="1"/>
    </location>
</feature>
<dbReference type="AlphaFoldDB" id="A0AAN4Z6S4"/>
<feature type="transmembrane region" description="Helical" evidence="1">
    <location>
        <begin position="6"/>
        <end position="29"/>
    </location>
</feature>
<gene>
    <name evidence="2" type="ORF">PMAYCL1PPCAC_05767</name>
</gene>
<feature type="non-terminal residue" evidence="2">
    <location>
        <position position="84"/>
    </location>
</feature>
<name>A0AAN4Z6S4_9BILA</name>
<proteinExistence type="predicted"/>
<protein>
    <submittedName>
        <fullName evidence="2">Uncharacterized protein</fullName>
    </submittedName>
</protein>
<comment type="caution">
    <text evidence="2">The sequence shown here is derived from an EMBL/GenBank/DDBJ whole genome shotgun (WGS) entry which is preliminary data.</text>
</comment>